<evidence type="ECO:0000313" key="1">
    <source>
        <dbReference type="EMBL" id="GGZ65792.1"/>
    </source>
</evidence>
<name>A0ABQ3C6J5_9FLAO</name>
<proteinExistence type="predicted"/>
<reference evidence="2" key="1">
    <citation type="journal article" date="2019" name="Int. J. Syst. Evol. Microbiol.">
        <title>The Global Catalogue of Microorganisms (GCM) 10K type strain sequencing project: providing services to taxonomists for standard genome sequencing and annotation.</title>
        <authorList>
            <consortium name="The Broad Institute Genomics Platform"/>
            <consortium name="The Broad Institute Genome Sequencing Center for Infectious Disease"/>
            <person name="Wu L."/>
            <person name="Ma J."/>
        </authorList>
    </citation>
    <scope>NUCLEOTIDE SEQUENCE [LARGE SCALE GENOMIC DNA]</scope>
    <source>
        <strain evidence="2">KCTC 12708</strain>
    </source>
</reference>
<organism evidence="1 2">
    <name type="scientific">Mesonia mobilis</name>
    <dbReference type="NCBI Taxonomy" id="369791"/>
    <lineage>
        <taxon>Bacteria</taxon>
        <taxon>Pseudomonadati</taxon>
        <taxon>Bacteroidota</taxon>
        <taxon>Flavobacteriia</taxon>
        <taxon>Flavobacteriales</taxon>
        <taxon>Flavobacteriaceae</taxon>
        <taxon>Mesonia</taxon>
    </lineage>
</organism>
<evidence type="ECO:0000313" key="2">
    <source>
        <dbReference type="Proteomes" id="UP000615593"/>
    </source>
</evidence>
<accession>A0ABQ3C6J5</accession>
<protein>
    <submittedName>
        <fullName evidence="1">Uncharacterized protein</fullName>
    </submittedName>
</protein>
<dbReference type="Proteomes" id="UP000615593">
    <property type="component" value="Unassembled WGS sequence"/>
</dbReference>
<comment type="caution">
    <text evidence="1">The sequence shown here is derived from an EMBL/GenBank/DDBJ whole genome shotgun (WGS) entry which is preliminary data.</text>
</comment>
<dbReference type="RefSeq" id="WP_378913864.1">
    <property type="nucleotide sequence ID" value="NZ_JBHLTI010000007.1"/>
</dbReference>
<dbReference type="EMBL" id="BMWY01000028">
    <property type="protein sequence ID" value="GGZ65792.1"/>
    <property type="molecule type" value="Genomic_DNA"/>
</dbReference>
<sequence length="52" mass="6022">MEKLCAEIIKNPKENLNSAKKLTQTRGTETDKVLLIKISQHYSIFQNFAEKK</sequence>
<gene>
    <name evidence="1" type="ORF">GCM10008088_28690</name>
</gene>
<keyword evidence="2" id="KW-1185">Reference proteome</keyword>